<evidence type="ECO:0000313" key="1">
    <source>
        <dbReference type="EMBL" id="KIS24882.1"/>
    </source>
</evidence>
<gene>
    <name evidence="1" type="ORF">N495_15325</name>
</gene>
<dbReference type="EMBL" id="JXSU01000007">
    <property type="protein sequence ID" value="KIS24882.1"/>
    <property type="molecule type" value="Genomic_DNA"/>
</dbReference>
<organism evidence="1 2">
    <name type="scientific">Clostridium botulinum B2 450</name>
    <dbReference type="NCBI Taxonomy" id="1379739"/>
    <lineage>
        <taxon>Bacteria</taxon>
        <taxon>Bacillati</taxon>
        <taxon>Bacillota</taxon>
        <taxon>Clostridia</taxon>
        <taxon>Eubacteriales</taxon>
        <taxon>Clostridiaceae</taxon>
        <taxon>Clostridium</taxon>
    </lineage>
</organism>
<evidence type="ECO:0000313" key="2">
    <source>
        <dbReference type="Proteomes" id="UP000032250"/>
    </source>
</evidence>
<dbReference type="Pfam" id="PF04883">
    <property type="entry name" value="HK97-gp10_like"/>
    <property type="match status" value="1"/>
</dbReference>
<sequence length="119" mass="13523">MADGIEIEGMEELTDMLQHMTIDETDEKKAVREAIKPIADELEKNTTKRSGKLAKVKEKVKKEGLATVGEVKTKEFYDIFEEFGTSMAKHNIGYFERSVKNTEDEALSILAKELLDKVR</sequence>
<accession>A0A0D1BY61</accession>
<dbReference type="Proteomes" id="UP000032250">
    <property type="component" value="Unassembled WGS sequence"/>
</dbReference>
<dbReference type="NCBIfam" id="TIGR01725">
    <property type="entry name" value="phge_HK97_gp10"/>
    <property type="match status" value="1"/>
</dbReference>
<dbReference type="RefSeq" id="WP_043032329.1">
    <property type="nucleotide sequence ID" value="NZ_JXSU01000007.1"/>
</dbReference>
<comment type="caution">
    <text evidence="1">The sequence shown here is derived from an EMBL/GenBank/DDBJ whole genome shotgun (WGS) entry which is preliminary data.</text>
</comment>
<dbReference type="OrthoDB" id="1931188at2"/>
<dbReference type="InterPro" id="IPR010064">
    <property type="entry name" value="HK97-gp10_tail"/>
</dbReference>
<reference evidence="1 2" key="1">
    <citation type="submission" date="2014-06" db="EMBL/GenBank/DDBJ databases">
        <title>Genome characterization of distinct group I Clostridium botulinum lineages.</title>
        <authorList>
            <person name="Giordani F."/>
            <person name="Anselmo A."/>
            <person name="Fillo S."/>
            <person name="Palozzi A.M."/>
            <person name="Fortunato A."/>
            <person name="Gentile B."/>
            <person name="Ciammaruconi A."/>
            <person name="Anniballi F."/>
            <person name="De Medici D."/>
            <person name="Lista F."/>
        </authorList>
    </citation>
    <scope>NUCLEOTIDE SEQUENCE [LARGE SCALE GENOMIC DNA]</scope>
    <source>
        <strain evidence="1 2">B2 450</strain>
    </source>
</reference>
<dbReference type="PATRIC" id="fig|1379739.3.peg.3459"/>
<evidence type="ECO:0008006" key="3">
    <source>
        <dbReference type="Google" id="ProtNLM"/>
    </source>
</evidence>
<protein>
    <recommendedName>
        <fullName evidence="3">Phage protein, HK97 gp10 family</fullName>
    </recommendedName>
</protein>
<name>A0A0D1BY61_CLOBO</name>
<dbReference type="AlphaFoldDB" id="A0A0D1BY61"/>
<dbReference type="HOGENOM" id="CLU_2057255_0_0_9"/>
<proteinExistence type="predicted"/>